<protein>
    <submittedName>
        <fullName evidence="7">Uncharacterized protein</fullName>
    </submittedName>
</protein>
<evidence type="ECO:0000313" key="8">
    <source>
        <dbReference type="Proteomes" id="UP000028073"/>
    </source>
</evidence>
<gene>
    <name evidence="7" type="ORF">GZ78_08095</name>
</gene>
<name>A0A081NMY4_9GAMM</name>
<dbReference type="Pfam" id="PF05925">
    <property type="entry name" value="IpgD"/>
    <property type="match status" value="1"/>
</dbReference>
<dbReference type="EMBL" id="JOKH01000001">
    <property type="protein sequence ID" value="KEQ19807.1"/>
    <property type="molecule type" value="Genomic_DNA"/>
</dbReference>
<accession>A0A081NMY4</accession>
<reference evidence="7 8" key="1">
    <citation type="submission" date="2014-06" db="EMBL/GenBank/DDBJ databases">
        <title>Whole Genome Sequences of Three Symbiotic Endozoicomonas Bacteria.</title>
        <authorList>
            <person name="Neave M.J."/>
            <person name="Apprill A."/>
            <person name="Voolstra C.R."/>
        </authorList>
    </citation>
    <scope>NUCLEOTIDE SEQUENCE [LARGE SCALE GENOMIC DNA]</scope>
    <source>
        <strain evidence="7 8">DSM 25634</strain>
    </source>
</reference>
<dbReference type="Proteomes" id="UP000028073">
    <property type="component" value="Unassembled WGS sequence"/>
</dbReference>
<evidence type="ECO:0000256" key="2">
    <source>
        <dbReference type="ARBA" id="ARBA00009007"/>
    </source>
</evidence>
<evidence type="ECO:0000256" key="5">
    <source>
        <dbReference type="ARBA" id="ARBA00023026"/>
    </source>
</evidence>
<evidence type="ECO:0000256" key="4">
    <source>
        <dbReference type="ARBA" id="ARBA00022801"/>
    </source>
</evidence>
<dbReference type="InterPro" id="IPR008108">
    <property type="entry name" value="IpgD/SopB"/>
</dbReference>
<keyword evidence="3" id="KW-0964">Secreted</keyword>
<evidence type="ECO:0000256" key="6">
    <source>
        <dbReference type="SAM" id="MobiDB-lite"/>
    </source>
</evidence>
<comment type="similarity">
    <text evidence="2">Belongs to the phosphatase IpgD/SopB family.</text>
</comment>
<organism evidence="7 8">
    <name type="scientific">Endozoicomonas numazuensis</name>
    <dbReference type="NCBI Taxonomy" id="1137799"/>
    <lineage>
        <taxon>Bacteria</taxon>
        <taxon>Pseudomonadati</taxon>
        <taxon>Pseudomonadota</taxon>
        <taxon>Gammaproteobacteria</taxon>
        <taxon>Oceanospirillales</taxon>
        <taxon>Endozoicomonadaceae</taxon>
        <taxon>Endozoicomonas</taxon>
    </lineage>
</organism>
<dbReference type="eggNOG" id="ENOG502Z7Z8">
    <property type="taxonomic scope" value="Bacteria"/>
</dbReference>
<evidence type="ECO:0000313" key="7">
    <source>
        <dbReference type="EMBL" id="KEQ19807.1"/>
    </source>
</evidence>
<comment type="caution">
    <text evidence="7">The sequence shown here is derived from an EMBL/GenBank/DDBJ whole genome shotgun (WGS) entry which is preliminary data.</text>
</comment>
<feature type="region of interest" description="Disordered" evidence="6">
    <location>
        <begin position="376"/>
        <end position="398"/>
    </location>
</feature>
<keyword evidence="5" id="KW-0843">Virulence</keyword>
<evidence type="ECO:0000256" key="1">
    <source>
        <dbReference type="ARBA" id="ARBA00004613"/>
    </source>
</evidence>
<dbReference type="AlphaFoldDB" id="A0A081NMY4"/>
<keyword evidence="4" id="KW-0378">Hydrolase</keyword>
<keyword evidence="8" id="KW-1185">Reference proteome</keyword>
<comment type="subcellular location">
    <subcellularLocation>
        <location evidence="1">Secreted</location>
    </subcellularLocation>
</comment>
<evidence type="ECO:0000256" key="3">
    <source>
        <dbReference type="ARBA" id="ARBA00022525"/>
    </source>
</evidence>
<feature type="compositionally biased region" description="Polar residues" evidence="6">
    <location>
        <begin position="387"/>
        <end position="398"/>
    </location>
</feature>
<sequence length="837" mass="94414">MNRERDESPNNPVKGQWRGREAELLPLPIRQLGEGDALSAGEGAAAFATKYGNYVEKQLHYDLKSKPLNQRTLKKLETAASSLLRDVRKLNQDSIEYWLESGMVEKAFERATPFKWRSLPPHEQEHLSEVLQFQLSLNTDYLSYSKALDLAVKTVRQHESIFSANAPRTAQFLTGESQGPHTLFPGQLRLWAAEHFDKDKVPGTPIEDDGIDLYISEYEMKLVGNAEYYTNRVSGLLSGSPLERLEHFSYAQQAEEARDVAKKLIKTLDALERHSDNIPAELRNALTQDLVGQLDDLLDLIDHLEVSDEEDPLGPQQWEKFKYLEVLSSIKVLEREMVEIKSSGEEGQLSSKKVRKLAQLKALHQEWSEHLRSIEQKTDNDFPPARSHSTGGVSRSDVQPLNDAKVYTASILKQLDEVGLDKPEKKLKHARSLVLSTVQWETVTTHLDVRVEGQVRHYENQLIPASQIKWGEGGRDVFKHSYHGTGRPSTETKELFHAMNMGQTELSTTEKGKKKVLFKGLRSGTLSAYGIKDKKPRRAAARNRARELVTAGVKQFLEDNPDYLTSGKPIPLKMLSTSLLSADKLRHYLHIHDDELTMQREQVAALKEIQKELNGGKPLVFFDASGKEHKLSVDMKLANTNYGVNSLSLGGLKSITRPWGEAKRVNNEGLIELMGSVDQFDSVGGWVGDYLASGASEESKNVVRMLVEQIRDLHASGDYRKEGEDAYKMIERLQLLAFKIGAVGHINCKSGKDRTGEADASIKRFAAEVEARGYVPDPRKPIGREDRNLSQAFQFGSGNIEWQQMNINRPGFKTQLNKKRLGEFAYQRSHKARFNVK</sequence>
<dbReference type="GO" id="GO:0016791">
    <property type="term" value="F:phosphatase activity"/>
    <property type="evidence" value="ECO:0007669"/>
    <property type="project" value="InterPro"/>
</dbReference>
<dbReference type="STRING" id="1137799.GZ78_08095"/>
<proteinExistence type="inferred from homology"/>
<dbReference type="GO" id="GO:0005576">
    <property type="term" value="C:extracellular region"/>
    <property type="evidence" value="ECO:0007669"/>
    <property type="project" value="UniProtKB-SubCell"/>
</dbReference>